<protein>
    <submittedName>
        <fullName evidence="2">Uncharacterized protein</fullName>
    </submittedName>
</protein>
<accession>A0ABD0PHG1</accession>
<evidence type="ECO:0000256" key="1">
    <source>
        <dbReference type="SAM" id="MobiDB-lite"/>
    </source>
</evidence>
<proteinExistence type="predicted"/>
<dbReference type="EMBL" id="JAMKFB020000015">
    <property type="protein sequence ID" value="KAL0173498.1"/>
    <property type="molecule type" value="Genomic_DNA"/>
</dbReference>
<evidence type="ECO:0000313" key="2">
    <source>
        <dbReference type="EMBL" id="KAL0173498.1"/>
    </source>
</evidence>
<sequence length="222" mass="24389">LHKKCVEEARRRLEEYQNTLKLRYTMGSTSAALQQPSVPPETQSDHRPALPLLLIPDPHVLHPGIAPVSQFPSRPAPSQVSAHLHHTAILVIHQPHKLCFPQQPCVSLPNPSGSDSSRPSVLSEGSPQGGQEDGVPELDQLPLPPPSVVLELLRSRQRRAMPRPAEVSGSVTVPSFGSAGPVRSMTLLQSETQQEQPSVEADRQEMRRQRDILQALITADRQ</sequence>
<dbReference type="Proteomes" id="UP001529510">
    <property type="component" value="Unassembled WGS sequence"/>
</dbReference>
<organism evidence="2 3">
    <name type="scientific">Cirrhinus mrigala</name>
    <name type="common">Mrigala</name>
    <dbReference type="NCBI Taxonomy" id="683832"/>
    <lineage>
        <taxon>Eukaryota</taxon>
        <taxon>Metazoa</taxon>
        <taxon>Chordata</taxon>
        <taxon>Craniata</taxon>
        <taxon>Vertebrata</taxon>
        <taxon>Euteleostomi</taxon>
        <taxon>Actinopterygii</taxon>
        <taxon>Neopterygii</taxon>
        <taxon>Teleostei</taxon>
        <taxon>Ostariophysi</taxon>
        <taxon>Cypriniformes</taxon>
        <taxon>Cyprinidae</taxon>
        <taxon>Labeoninae</taxon>
        <taxon>Labeonini</taxon>
        <taxon>Cirrhinus</taxon>
    </lineage>
</organism>
<reference evidence="2 3" key="1">
    <citation type="submission" date="2024-05" db="EMBL/GenBank/DDBJ databases">
        <title>Genome sequencing and assembly of Indian major carp, Cirrhinus mrigala (Hamilton, 1822).</title>
        <authorList>
            <person name="Mohindra V."/>
            <person name="Chowdhury L.M."/>
            <person name="Lal K."/>
            <person name="Jena J.K."/>
        </authorList>
    </citation>
    <scope>NUCLEOTIDE SEQUENCE [LARGE SCALE GENOMIC DNA]</scope>
    <source>
        <strain evidence="2">CM1030</strain>
        <tissue evidence="2">Blood</tissue>
    </source>
</reference>
<gene>
    <name evidence="2" type="ORF">M9458_029466</name>
</gene>
<feature type="region of interest" description="Disordered" evidence="1">
    <location>
        <begin position="109"/>
        <end position="144"/>
    </location>
</feature>
<dbReference type="AlphaFoldDB" id="A0ABD0PHG1"/>
<feature type="compositionally biased region" description="Polar residues" evidence="1">
    <location>
        <begin position="109"/>
        <end position="126"/>
    </location>
</feature>
<feature type="non-terminal residue" evidence="2">
    <location>
        <position position="222"/>
    </location>
</feature>
<comment type="caution">
    <text evidence="2">The sequence shown here is derived from an EMBL/GenBank/DDBJ whole genome shotgun (WGS) entry which is preliminary data.</text>
</comment>
<name>A0ABD0PHG1_CIRMR</name>
<keyword evidence="3" id="KW-1185">Reference proteome</keyword>
<feature type="non-terminal residue" evidence="2">
    <location>
        <position position="1"/>
    </location>
</feature>
<evidence type="ECO:0000313" key="3">
    <source>
        <dbReference type="Proteomes" id="UP001529510"/>
    </source>
</evidence>